<gene>
    <name evidence="1" type="ORF">MANES_03G047700v8</name>
</gene>
<evidence type="ECO:0000313" key="2">
    <source>
        <dbReference type="Proteomes" id="UP000091857"/>
    </source>
</evidence>
<keyword evidence="2" id="KW-1185">Reference proteome</keyword>
<reference evidence="2" key="1">
    <citation type="journal article" date="2016" name="Nat. Biotechnol.">
        <title>Sequencing wild and cultivated cassava and related species reveals extensive interspecific hybridization and genetic diversity.</title>
        <authorList>
            <person name="Bredeson J.V."/>
            <person name="Lyons J.B."/>
            <person name="Prochnik S.E."/>
            <person name="Wu G.A."/>
            <person name="Ha C.M."/>
            <person name="Edsinger-Gonzales E."/>
            <person name="Grimwood J."/>
            <person name="Schmutz J."/>
            <person name="Rabbi I.Y."/>
            <person name="Egesi C."/>
            <person name="Nauluvula P."/>
            <person name="Lebot V."/>
            <person name="Ndunguru J."/>
            <person name="Mkamilo G."/>
            <person name="Bart R.S."/>
            <person name="Setter T.L."/>
            <person name="Gleadow R.M."/>
            <person name="Kulakow P."/>
            <person name="Ferguson M.E."/>
            <person name="Rounsley S."/>
            <person name="Rokhsar D.S."/>
        </authorList>
    </citation>
    <scope>NUCLEOTIDE SEQUENCE [LARGE SCALE GENOMIC DNA]</scope>
    <source>
        <strain evidence="2">cv. AM560-2</strain>
    </source>
</reference>
<accession>A0ACB7HXD8</accession>
<evidence type="ECO:0000313" key="1">
    <source>
        <dbReference type="EMBL" id="KAG8657192.1"/>
    </source>
</evidence>
<comment type="caution">
    <text evidence="1">The sequence shown here is derived from an EMBL/GenBank/DDBJ whole genome shotgun (WGS) entry which is preliminary data.</text>
</comment>
<name>A0ACB7HXD8_MANES</name>
<organism evidence="1 2">
    <name type="scientific">Manihot esculenta</name>
    <name type="common">Cassava</name>
    <name type="synonym">Jatropha manihot</name>
    <dbReference type="NCBI Taxonomy" id="3983"/>
    <lineage>
        <taxon>Eukaryota</taxon>
        <taxon>Viridiplantae</taxon>
        <taxon>Streptophyta</taxon>
        <taxon>Embryophyta</taxon>
        <taxon>Tracheophyta</taxon>
        <taxon>Spermatophyta</taxon>
        <taxon>Magnoliopsida</taxon>
        <taxon>eudicotyledons</taxon>
        <taxon>Gunneridae</taxon>
        <taxon>Pentapetalae</taxon>
        <taxon>rosids</taxon>
        <taxon>fabids</taxon>
        <taxon>Malpighiales</taxon>
        <taxon>Euphorbiaceae</taxon>
        <taxon>Crotonoideae</taxon>
        <taxon>Manihoteae</taxon>
        <taxon>Manihot</taxon>
    </lineage>
</organism>
<dbReference type="Proteomes" id="UP000091857">
    <property type="component" value="Chromosome 3"/>
</dbReference>
<protein>
    <submittedName>
        <fullName evidence="1">Uncharacterized protein</fullName>
    </submittedName>
</protein>
<sequence length="237" mass="26961">MEGASHIEHMSSISGLLHELWPLDEIDPNKAKFPCCLVWAPLPIVSWLAPFIGHVGICREDGTILDFAGSGFLNVDGFAFGPVARRLQLDRNQLLIQCCFPPNLAGHTCKHGYTHTKYGTAVTWDDALHSSMRHFEHKTYNLFTCNSHSFVANCLNRLCYHESIEWNMITVAALILFRGRWIDWKSVIRSFFPFTVVICLGIVLVGWPFLIGLFSFSVLLMGWFLMSTYCLKNLLEF</sequence>
<dbReference type="EMBL" id="CM004389">
    <property type="protein sequence ID" value="KAG8657192.1"/>
    <property type="molecule type" value="Genomic_DNA"/>
</dbReference>
<proteinExistence type="predicted"/>